<comment type="caution">
    <text evidence="1">The sequence shown here is derived from an EMBL/GenBank/DDBJ whole genome shotgun (WGS) entry which is preliminary data.</text>
</comment>
<gene>
    <name evidence="1" type="ORF">ABID14_000844</name>
</gene>
<protein>
    <submittedName>
        <fullName evidence="1">Uncharacterized protein</fullName>
    </submittedName>
</protein>
<name>A0ABV2JAE3_9FIRM</name>
<dbReference type="EMBL" id="JBEPMA010000003">
    <property type="protein sequence ID" value="MET3617216.1"/>
    <property type="molecule type" value="Genomic_DNA"/>
</dbReference>
<dbReference type="Proteomes" id="UP001549162">
    <property type="component" value="Unassembled WGS sequence"/>
</dbReference>
<reference evidence="1 2" key="1">
    <citation type="submission" date="2024-06" db="EMBL/GenBank/DDBJ databases">
        <title>Genomic Encyclopedia of Type Strains, Phase IV (KMG-IV): sequencing the most valuable type-strain genomes for metagenomic binning, comparative biology and taxonomic classification.</title>
        <authorList>
            <person name="Goeker M."/>
        </authorList>
    </citation>
    <scope>NUCLEOTIDE SEQUENCE [LARGE SCALE GENOMIC DNA]</scope>
    <source>
        <strain evidence="1 2">DSM 21460</strain>
    </source>
</reference>
<organism evidence="1 2">
    <name type="scientific">Peptoniphilus olsenii</name>
    <dbReference type="NCBI Taxonomy" id="411570"/>
    <lineage>
        <taxon>Bacteria</taxon>
        <taxon>Bacillati</taxon>
        <taxon>Bacillota</taxon>
        <taxon>Tissierellia</taxon>
        <taxon>Tissierellales</taxon>
        <taxon>Peptoniphilaceae</taxon>
        <taxon>Peptoniphilus</taxon>
    </lineage>
</organism>
<sequence length="33" mass="3629">MMERIFPLPCHPERKKSAKISEVEGAACGGENL</sequence>
<evidence type="ECO:0000313" key="1">
    <source>
        <dbReference type="EMBL" id="MET3617216.1"/>
    </source>
</evidence>
<evidence type="ECO:0000313" key="2">
    <source>
        <dbReference type="Proteomes" id="UP001549162"/>
    </source>
</evidence>
<proteinExistence type="predicted"/>
<keyword evidence="2" id="KW-1185">Reference proteome</keyword>
<accession>A0ABV2JAE3</accession>